<feature type="compositionally biased region" description="Basic and acidic residues" evidence="1">
    <location>
        <begin position="50"/>
        <end position="68"/>
    </location>
</feature>
<feature type="compositionally biased region" description="Basic and acidic residues" evidence="1">
    <location>
        <begin position="105"/>
        <end position="132"/>
    </location>
</feature>
<evidence type="ECO:0000256" key="1">
    <source>
        <dbReference type="SAM" id="MobiDB-lite"/>
    </source>
</evidence>
<feature type="signal peptide" evidence="2">
    <location>
        <begin position="1"/>
        <end position="21"/>
    </location>
</feature>
<protein>
    <submittedName>
        <fullName evidence="3">DUF3106 domain-containing protein</fullName>
    </submittedName>
</protein>
<dbReference type="RefSeq" id="WP_185895393.1">
    <property type="nucleotide sequence ID" value="NZ_CP060028.1"/>
</dbReference>
<reference evidence="3 4" key="1">
    <citation type="submission" date="2020-08" db="EMBL/GenBank/DDBJ databases">
        <title>Streptomycin resistant and MDR strain, P. mexicana.</title>
        <authorList>
            <person name="Ganesh-kumar S."/>
            <person name="Zhe T."/>
            <person name="Yu Z."/>
            <person name="Min Y."/>
        </authorList>
    </citation>
    <scope>NUCLEOTIDE SEQUENCE [LARGE SCALE GENOMIC DNA]</scope>
    <source>
        <strain evidence="3 4">GTZY</strain>
    </source>
</reference>
<keyword evidence="4" id="KW-1185">Reference proteome</keyword>
<proteinExistence type="predicted"/>
<sequence length="147" mass="17466">MTSRIARLFVLGLLAFASAEAFTQSPPPAPLPAWEKLTPQQREALIAPLRDRWNREPEDRPRMMERAQRWQALSPEQRAQARHGMKRFEGMSPEQRRQARALYGRMKELTPEQRAALRDQWKKMTPEQREAWMQENAPRRHPSREER</sequence>
<keyword evidence="2" id="KW-0732">Signal</keyword>
<dbReference type="InterPro" id="IPR021455">
    <property type="entry name" value="DUF3106"/>
</dbReference>
<accession>A0ABX6RA12</accession>
<dbReference type="Proteomes" id="UP000515506">
    <property type="component" value="Chromosome"/>
</dbReference>
<feature type="region of interest" description="Disordered" evidence="1">
    <location>
        <begin position="50"/>
        <end position="147"/>
    </location>
</feature>
<name>A0ABX6RA12_PSEMX</name>
<feature type="compositionally biased region" description="Basic and acidic residues" evidence="1">
    <location>
        <begin position="86"/>
        <end position="97"/>
    </location>
</feature>
<dbReference type="EMBL" id="CP060028">
    <property type="protein sequence ID" value="QND80110.1"/>
    <property type="molecule type" value="Genomic_DNA"/>
</dbReference>
<gene>
    <name evidence="3" type="ORF">H4W19_17650</name>
</gene>
<evidence type="ECO:0000313" key="4">
    <source>
        <dbReference type="Proteomes" id="UP000515506"/>
    </source>
</evidence>
<dbReference type="Pfam" id="PF11304">
    <property type="entry name" value="DUF3106"/>
    <property type="match status" value="1"/>
</dbReference>
<evidence type="ECO:0000313" key="3">
    <source>
        <dbReference type="EMBL" id="QND80110.1"/>
    </source>
</evidence>
<evidence type="ECO:0000256" key="2">
    <source>
        <dbReference type="SAM" id="SignalP"/>
    </source>
</evidence>
<feature type="chain" id="PRO_5045815740" evidence="2">
    <location>
        <begin position="22"/>
        <end position="147"/>
    </location>
</feature>
<organism evidence="3 4">
    <name type="scientific">Pseudoxanthomonas mexicana</name>
    <dbReference type="NCBI Taxonomy" id="128785"/>
    <lineage>
        <taxon>Bacteria</taxon>
        <taxon>Pseudomonadati</taxon>
        <taxon>Pseudomonadota</taxon>
        <taxon>Gammaproteobacteria</taxon>
        <taxon>Lysobacterales</taxon>
        <taxon>Lysobacteraceae</taxon>
        <taxon>Pseudoxanthomonas</taxon>
    </lineage>
</organism>